<evidence type="ECO:0000313" key="3">
    <source>
        <dbReference type="Proteomes" id="UP001304671"/>
    </source>
</evidence>
<feature type="transmembrane region" description="Helical" evidence="1">
    <location>
        <begin position="73"/>
        <end position="94"/>
    </location>
</feature>
<evidence type="ECO:0000256" key="1">
    <source>
        <dbReference type="SAM" id="Phobius"/>
    </source>
</evidence>
<dbReference type="RefSeq" id="WP_323247929.1">
    <property type="nucleotide sequence ID" value="NZ_JAYFUL010000008.1"/>
</dbReference>
<name>A0ABU5QKW7_9BACT</name>
<organism evidence="2 3">
    <name type="scientific">Arcicella aquatica</name>
    <dbReference type="NCBI Taxonomy" id="217141"/>
    <lineage>
        <taxon>Bacteria</taxon>
        <taxon>Pseudomonadati</taxon>
        <taxon>Bacteroidota</taxon>
        <taxon>Cytophagia</taxon>
        <taxon>Cytophagales</taxon>
        <taxon>Flectobacillaceae</taxon>
        <taxon>Arcicella</taxon>
    </lineage>
</organism>
<sequence>MNLICNALALLIVFSAISLSVKTKILKDICVIDSDTGPVETYSFARTQGLWWTTIIGACFVIGFGIRGEVIPLNSTCLVLLGIGVGTTAVANIIDSSTTPPTVAVDSPKTDSEMPPKLRKPINFFTQILSDSTGITVYRYQALIFNLIFSVVFLVVFFKKMAHGDRDFPEFSPETLGLMGISATTYLGMKATEK</sequence>
<reference evidence="2 3" key="1">
    <citation type="submission" date="2023-12" db="EMBL/GenBank/DDBJ databases">
        <title>Novel species of the genus Arcicella isolated from rivers.</title>
        <authorList>
            <person name="Lu H."/>
        </authorList>
    </citation>
    <scope>NUCLEOTIDE SEQUENCE [LARGE SCALE GENOMIC DNA]</scope>
    <source>
        <strain evidence="2 3">LMG 21963</strain>
    </source>
</reference>
<keyword evidence="1" id="KW-1133">Transmembrane helix</keyword>
<keyword evidence="1" id="KW-0812">Transmembrane</keyword>
<proteinExistence type="predicted"/>
<protein>
    <submittedName>
        <fullName evidence="2">Uncharacterized protein</fullName>
    </submittedName>
</protein>
<feature type="transmembrane region" description="Helical" evidence="1">
    <location>
        <begin position="49"/>
        <end position="66"/>
    </location>
</feature>
<dbReference type="Proteomes" id="UP001304671">
    <property type="component" value="Unassembled WGS sequence"/>
</dbReference>
<comment type="caution">
    <text evidence="2">The sequence shown here is derived from an EMBL/GenBank/DDBJ whole genome shotgun (WGS) entry which is preliminary data.</text>
</comment>
<gene>
    <name evidence="2" type="ORF">VB264_06905</name>
</gene>
<keyword evidence="1" id="KW-0472">Membrane</keyword>
<dbReference type="EMBL" id="JAYFUL010000008">
    <property type="protein sequence ID" value="MEA5257504.1"/>
    <property type="molecule type" value="Genomic_DNA"/>
</dbReference>
<accession>A0ABU5QKW7</accession>
<evidence type="ECO:0000313" key="2">
    <source>
        <dbReference type="EMBL" id="MEA5257504.1"/>
    </source>
</evidence>
<feature type="transmembrane region" description="Helical" evidence="1">
    <location>
        <begin position="138"/>
        <end position="158"/>
    </location>
</feature>
<keyword evidence="3" id="KW-1185">Reference proteome</keyword>